<dbReference type="EMBL" id="SOAG01000024">
    <property type="protein sequence ID" value="TDS54614.1"/>
    <property type="molecule type" value="Genomic_DNA"/>
</dbReference>
<evidence type="ECO:0000256" key="6">
    <source>
        <dbReference type="SAM" id="Coils"/>
    </source>
</evidence>
<organism evidence="8 9">
    <name type="scientific">Myroides indicus</name>
    <dbReference type="NCBI Taxonomy" id="1323422"/>
    <lineage>
        <taxon>Bacteria</taxon>
        <taxon>Pseudomonadati</taxon>
        <taxon>Bacteroidota</taxon>
        <taxon>Flavobacteriia</taxon>
        <taxon>Flavobacteriales</taxon>
        <taxon>Flavobacteriaceae</taxon>
        <taxon>Myroides</taxon>
    </lineage>
</organism>
<evidence type="ECO:0000313" key="8">
    <source>
        <dbReference type="EMBL" id="TDS54614.1"/>
    </source>
</evidence>
<comment type="subcellular location">
    <subcellularLocation>
        <location evidence="1">Cell outer membrane</location>
    </subcellularLocation>
</comment>
<sequence>MNKLIFLLIFTLISSTVFAQQSWTLKNCVEKGEVNSYPLKVAALETKVAEKRKQSLTSLYLPDVTLNGIHSYNFGSTIDPSTNSRVASNILSDQFSIDASMDLFNLQNLYILQRQKLDTELAQMSEEEVAYNYQTELLIQFYEVLTTQEWLIIQRQQMINSSNNLSRIFKEVDAGAKPQSDLYDIDYLFKRDEINIKETENLLYNQKLKLLHWLNETELTPSDFNLVLTEEFEEGETDYLYNPTVEKFKINQRILQKERQLLKAEKAPRLQANYSFGSFYSKLVNSDNLISAPSFSDQLHDNKSHYVGFRLSIPVFQGGSVIRKLCKNQMEQQLSELKIEESKSQLNNQNKEIETEIKQLGLMADKLISSIDLAQKSFATTQVKYENGKADVFSFNQAKNELLNSQFALIKNNLTRSLLQKRLKLNNTNAL</sequence>
<comment type="caution">
    <text evidence="8">The sequence shown here is derived from an EMBL/GenBank/DDBJ whole genome shotgun (WGS) entry which is preliminary data.</text>
</comment>
<evidence type="ECO:0000313" key="9">
    <source>
        <dbReference type="Proteomes" id="UP000295215"/>
    </source>
</evidence>
<feature type="chain" id="PRO_5020432337" evidence="7">
    <location>
        <begin position="20"/>
        <end position="431"/>
    </location>
</feature>
<evidence type="ECO:0000256" key="5">
    <source>
        <dbReference type="ARBA" id="ARBA00023237"/>
    </source>
</evidence>
<evidence type="ECO:0000256" key="4">
    <source>
        <dbReference type="ARBA" id="ARBA00023136"/>
    </source>
</evidence>
<dbReference type="SUPFAM" id="SSF56954">
    <property type="entry name" value="Outer membrane efflux proteins (OEP)"/>
    <property type="match status" value="1"/>
</dbReference>
<keyword evidence="6" id="KW-0175">Coiled coil</keyword>
<dbReference type="GO" id="GO:1990281">
    <property type="term" value="C:efflux pump complex"/>
    <property type="evidence" value="ECO:0007669"/>
    <property type="project" value="TreeGrafter"/>
</dbReference>
<evidence type="ECO:0000256" key="7">
    <source>
        <dbReference type="SAM" id="SignalP"/>
    </source>
</evidence>
<keyword evidence="4" id="KW-0472">Membrane</keyword>
<accession>A0A4R7EQ38</accession>
<keyword evidence="3" id="KW-0812">Transmembrane</keyword>
<dbReference type="GO" id="GO:0015288">
    <property type="term" value="F:porin activity"/>
    <property type="evidence" value="ECO:0007669"/>
    <property type="project" value="TreeGrafter"/>
</dbReference>
<dbReference type="GO" id="GO:0009279">
    <property type="term" value="C:cell outer membrane"/>
    <property type="evidence" value="ECO:0007669"/>
    <property type="project" value="UniProtKB-SubCell"/>
</dbReference>
<feature type="signal peptide" evidence="7">
    <location>
        <begin position="1"/>
        <end position="19"/>
    </location>
</feature>
<dbReference type="OrthoDB" id="9811587at2"/>
<dbReference type="Gene3D" id="1.20.1600.10">
    <property type="entry name" value="Outer membrane efflux proteins (OEP)"/>
    <property type="match status" value="1"/>
</dbReference>
<dbReference type="Proteomes" id="UP000295215">
    <property type="component" value="Unassembled WGS sequence"/>
</dbReference>
<dbReference type="GO" id="GO:0015562">
    <property type="term" value="F:efflux transmembrane transporter activity"/>
    <property type="evidence" value="ECO:0007669"/>
    <property type="project" value="InterPro"/>
</dbReference>
<feature type="coiled-coil region" evidence="6">
    <location>
        <begin position="327"/>
        <end position="363"/>
    </location>
</feature>
<name>A0A4R7EQ38_9FLAO</name>
<evidence type="ECO:0000256" key="2">
    <source>
        <dbReference type="ARBA" id="ARBA00022452"/>
    </source>
</evidence>
<keyword evidence="2" id="KW-1134">Transmembrane beta strand</keyword>
<keyword evidence="5" id="KW-0998">Cell outer membrane</keyword>
<dbReference type="PANTHER" id="PTHR30026:SF20">
    <property type="entry name" value="OUTER MEMBRANE PROTEIN TOLC"/>
    <property type="match status" value="1"/>
</dbReference>
<dbReference type="InterPro" id="IPR051906">
    <property type="entry name" value="TolC-like"/>
</dbReference>
<dbReference type="RefSeq" id="WP_133713248.1">
    <property type="nucleotide sequence ID" value="NZ_SOAG01000024.1"/>
</dbReference>
<proteinExistence type="predicted"/>
<protein>
    <submittedName>
        <fullName evidence="8">Outer membrane protein</fullName>
    </submittedName>
</protein>
<dbReference type="AlphaFoldDB" id="A0A4R7EQ38"/>
<evidence type="ECO:0000256" key="1">
    <source>
        <dbReference type="ARBA" id="ARBA00004442"/>
    </source>
</evidence>
<keyword evidence="9" id="KW-1185">Reference proteome</keyword>
<dbReference type="PANTHER" id="PTHR30026">
    <property type="entry name" value="OUTER MEMBRANE PROTEIN TOLC"/>
    <property type="match status" value="1"/>
</dbReference>
<evidence type="ECO:0000256" key="3">
    <source>
        <dbReference type="ARBA" id="ARBA00022692"/>
    </source>
</evidence>
<gene>
    <name evidence="8" type="ORF">C8P70_12410</name>
</gene>
<keyword evidence="7" id="KW-0732">Signal</keyword>
<reference evidence="8 9" key="1">
    <citation type="submission" date="2019-03" db="EMBL/GenBank/DDBJ databases">
        <title>Genomic Encyclopedia of Archaeal and Bacterial Type Strains, Phase II (KMG-II): from individual species to whole genera.</title>
        <authorList>
            <person name="Goeker M."/>
        </authorList>
    </citation>
    <scope>NUCLEOTIDE SEQUENCE [LARGE SCALE GENOMIC DNA]</scope>
    <source>
        <strain evidence="8 9">DSM 28213</strain>
    </source>
</reference>